<feature type="compositionally biased region" description="Polar residues" evidence="1">
    <location>
        <begin position="536"/>
        <end position="547"/>
    </location>
</feature>
<gene>
    <name evidence="3" type="ORF">Tco_0890536</name>
</gene>
<sequence length="867" mass="99293">MILRSGKVAIEPSIRKESIILRSGKVVIKRHKPERDKDFISKLPDALLTHILSLLPLSDANRTRVLSKRWADLCAFLPNLNFVTPFYNVSRFYWRIEETLDIRDGMPIDKFSLDCTNCSYCDYNRVYELLSSVVICKVKELEFKFLDDRKVVKFCWDLFKTCNTLVWLTLKGEFVLDVPKDGVLFPCLKKLELVSIVYVSEESFEDLMAGCPVLEELYMERKWGEDDNLHAFNIVSPSLKSLRLFFNKFLLWIYEVVIDAPKLEFLAITDGMYTMYSLTETSSLVEARISFDDFVIEFITHLSGVKLLTLDSHSIKALSYADGLNLPMFPNLVKLVIFIDCDWHLDLLRVLLIKTPNLEHITFMDGPRGEYIFGTDWNPPMEAPSCLRLKIKEIGPRGEYIFGTDWNPPMEAPSCLRLKIKEIVILNQYSVTQPWFTFIRYLLKHGVSLERLTINVPAVDPERREESPTRIIVAALSSLMFRFDNAKGRATQGIRRSGRLKCKGPIIEENSIDEAIDVDEYLSDEEGSDYSGEMQGDNTADGASTSGINKDEKITKKRKKDNTMGKQEGKKLKREKKSPSKKYKGVGTNTYMFQTRNSPRAFFNAISKLSPIQKSCLEQLGFGKLLHFKVEGIPSKLGFYVVNNFDETTMEIKLENASLLITMESIADMIGISNEGVDIFAEHVVKDAQMIKNWEDQFGGIKNINANHVKRMIRNSRVADMNFKLNFIVLFTSVMGCVKTKGICDLSVLNHIRMDTDLAKVNWCSYCWRCLKKCKDGWKNTVTNSFFLGPITLLTMMYVDGTLCKDFIVERKRPPTTMWTKELLKERELAEIKAGGLGKGELEGPYVEEQDAMPDNLEVSCDVRFLF</sequence>
<proteinExistence type="predicted"/>
<feature type="domain" description="F-box" evidence="2">
    <location>
        <begin position="37"/>
        <end position="73"/>
    </location>
</feature>
<dbReference type="SUPFAM" id="SSF52047">
    <property type="entry name" value="RNI-like"/>
    <property type="match status" value="1"/>
</dbReference>
<dbReference type="InterPro" id="IPR050232">
    <property type="entry name" value="FBL13/AtMIF1-like"/>
</dbReference>
<reference evidence="3" key="1">
    <citation type="journal article" date="2022" name="Int. J. Mol. Sci.">
        <title>Draft Genome of Tanacetum Coccineum: Genomic Comparison of Closely Related Tanacetum-Family Plants.</title>
        <authorList>
            <person name="Yamashiro T."/>
            <person name="Shiraishi A."/>
            <person name="Nakayama K."/>
            <person name="Satake H."/>
        </authorList>
    </citation>
    <scope>NUCLEOTIDE SEQUENCE</scope>
</reference>
<feature type="compositionally biased region" description="Basic residues" evidence="1">
    <location>
        <begin position="571"/>
        <end position="584"/>
    </location>
</feature>
<evidence type="ECO:0000259" key="2">
    <source>
        <dbReference type="PROSITE" id="PS50181"/>
    </source>
</evidence>
<name>A0ABQ5C268_9ASTR</name>
<comment type="caution">
    <text evidence="3">The sequence shown here is derived from an EMBL/GenBank/DDBJ whole genome shotgun (WGS) entry which is preliminary data.</text>
</comment>
<reference evidence="3" key="2">
    <citation type="submission" date="2022-01" db="EMBL/GenBank/DDBJ databases">
        <authorList>
            <person name="Yamashiro T."/>
            <person name="Shiraishi A."/>
            <person name="Satake H."/>
            <person name="Nakayama K."/>
        </authorList>
    </citation>
    <scope>NUCLEOTIDE SEQUENCE</scope>
</reference>
<dbReference type="SMART" id="SM00256">
    <property type="entry name" value="FBOX"/>
    <property type="match status" value="1"/>
</dbReference>
<dbReference type="CDD" id="cd22160">
    <property type="entry name" value="F-box_AtFBL13-like"/>
    <property type="match status" value="1"/>
</dbReference>
<dbReference type="SUPFAM" id="SSF81383">
    <property type="entry name" value="F-box domain"/>
    <property type="match status" value="1"/>
</dbReference>
<protein>
    <submittedName>
        <fullName evidence="3">F-box/RNI-like superfamily protein</fullName>
    </submittedName>
</protein>
<evidence type="ECO:0000313" key="3">
    <source>
        <dbReference type="EMBL" id="GJT20599.1"/>
    </source>
</evidence>
<dbReference type="PANTHER" id="PTHR31900">
    <property type="entry name" value="F-BOX/RNI SUPERFAMILY PROTEIN-RELATED"/>
    <property type="match status" value="1"/>
</dbReference>
<dbReference type="InterPro" id="IPR036047">
    <property type="entry name" value="F-box-like_dom_sf"/>
</dbReference>
<organism evidence="3 4">
    <name type="scientific">Tanacetum coccineum</name>
    <dbReference type="NCBI Taxonomy" id="301880"/>
    <lineage>
        <taxon>Eukaryota</taxon>
        <taxon>Viridiplantae</taxon>
        <taxon>Streptophyta</taxon>
        <taxon>Embryophyta</taxon>
        <taxon>Tracheophyta</taxon>
        <taxon>Spermatophyta</taxon>
        <taxon>Magnoliopsida</taxon>
        <taxon>eudicotyledons</taxon>
        <taxon>Gunneridae</taxon>
        <taxon>Pentapetalae</taxon>
        <taxon>asterids</taxon>
        <taxon>campanulids</taxon>
        <taxon>Asterales</taxon>
        <taxon>Asteraceae</taxon>
        <taxon>Asteroideae</taxon>
        <taxon>Anthemideae</taxon>
        <taxon>Anthemidinae</taxon>
        <taxon>Tanacetum</taxon>
    </lineage>
</organism>
<feature type="region of interest" description="Disordered" evidence="1">
    <location>
        <begin position="525"/>
        <end position="585"/>
    </location>
</feature>
<dbReference type="EMBL" id="BQNB010013817">
    <property type="protein sequence ID" value="GJT20599.1"/>
    <property type="molecule type" value="Genomic_DNA"/>
</dbReference>
<dbReference type="InterPro" id="IPR055411">
    <property type="entry name" value="LRR_FXL15/At3g58940/PEG3-like"/>
</dbReference>
<dbReference type="InterPro" id="IPR032675">
    <property type="entry name" value="LRR_dom_sf"/>
</dbReference>
<dbReference type="Pfam" id="PF00646">
    <property type="entry name" value="F-box"/>
    <property type="match status" value="1"/>
</dbReference>
<accession>A0ABQ5C268</accession>
<feature type="compositionally biased region" description="Basic and acidic residues" evidence="1">
    <location>
        <begin position="561"/>
        <end position="570"/>
    </location>
</feature>
<evidence type="ECO:0000313" key="4">
    <source>
        <dbReference type="Proteomes" id="UP001151760"/>
    </source>
</evidence>
<keyword evidence="4" id="KW-1185">Reference proteome</keyword>
<dbReference type="InterPro" id="IPR053781">
    <property type="entry name" value="F-box_AtFBL13-like"/>
</dbReference>
<dbReference type="Gene3D" id="3.80.10.10">
    <property type="entry name" value="Ribonuclease Inhibitor"/>
    <property type="match status" value="1"/>
</dbReference>
<dbReference type="PROSITE" id="PS50181">
    <property type="entry name" value="FBOX"/>
    <property type="match status" value="1"/>
</dbReference>
<evidence type="ECO:0000256" key="1">
    <source>
        <dbReference type="SAM" id="MobiDB-lite"/>
    </source>
</evidence>
<dbReference type="Proteomes" id="UP001151760">
    <property type="component" value="Unassembled WGS sequence"/>
</dbReference>
<dbReference type="Pfam" id="PF24758">
    <property type="entry name" value="LRR_At5g56370"/>
    <property type="match status" value="1"/>
</dbReference>
<dbReference type="PANTHER" id="PTHR31900:SF34">
    <property type="entry name" value="EMB|CAB62440.1-RELATED"/>
    <property type="match status" value="1"/>
</dbReference>
<dbReference type="InterPro" id="IPR001810">
    <property type="entry name" value="F-box_dom"/>
</dbReference>
<dbReference type="Gene3D" id="1.20.1280.50">
    <property type="match status" value="1"/>
</dbReference>